<reference evidence="2" key="1">
    <citation type="submission" date="2020-11" db="EMBL/GenBank/DDBJ databases">
        <authorList>
            <consortium name="DOE Joint Genome Institute"/>
            <person name="Ahrendt S."/>
            <person name="Riley R."/>
            <person name="Andreopoulos W."/>
            <person name="Labutti K."/>
            <person name="Pangilinan J."/>
            <person name="Ruiz-Duenas F.J."/>
            <person name="Barrasa J.M."/>
            <person name="Sanchez-Garcia M."/>
            <person name="Camarero S."/>
            <person name="Miyauchi S."/>
            <person name="Serrano A."/>
            <person name="Linde D."/>
            <person name="Babiker R."/>
            <person name="Drula E."/>
            <person name="Ayuso-Fernandez I."/>
            <person name="Pacheco R."/>
            <person name="Padilla G."/>
            <person name="Ferreira P."/>
            <person name="Barriuso J."/>
            <person name="Kellner H."/>
            <person name="Castanera R."/>
            <person name="Alfaro M."/>
            <person name="Ramirez L."/>
            <person name="Pisabarro A.G."/>
            <person name="Kuo A."/>
            <person name="Tritt A."/>
            <person name="Lipzen A."/>
            <person name="He G."/>
            <person name="Yan M."/>
            <person name="Ng V."/>
            <person name="Cullen D."/>
            <person name="Martin F."/>
            <person name="Rosso M.-N."/>
            <person name="Henrissat B."/>
            <person name="Hibbett D."/>
            <person name="Martinez A.T."/>
            <person name="Grigoriev I.V."/>
        </authorList>
    </citation>
    <scope>NUCLEOTIDE SEQUENCE</scope>
    <source>
        <strain evidence="2">AH 40177</strain>
    </source>
</reference>
<dbReference type="OrthoDB" id="3363286at2759"/>
<comment type="caution">
    <text evidence="2">The sequence shown here is derived from an EMBL/GenBank/DDBJ whole genome shotgun (WGS) entry which is preliminary data.</text>
</comment>
<gene>
    <name evidence="2" type="ORF">BDP27DRAFT_971256</name>
</gene>
<evidence type="ECO:0000313" key="3">
    <source>
        <dbReference type="Proteomes" id="UP000772434"/>
    </source>
</evidence>
<protein>
    <submittedName>
        <fullName evidence="2">Uncharacterized protein</fullName>
    </submittedName>
</protein>
<feature type="region of interest" description="Disordered" evidence="1">
    <location>
        <begin position="278"/>
        <end position="308"/>
    </location>
</feature>
<accession>A0A9P5UE97</accession>
<dbReference type="Proteomes" id="UP000772434">
    <property type="component" value="Unassembled WGS sequence"/>
</dbReference>
<feature type="compositionally biased region" description="Polar residues" evidence="1">
    <location>
        <begin position="295"/>
        <end position="305"/>
    </location>
</feature>
<evidence type="ECO:0000256" key="1">
    <source>
        <dbReference type="SAM" id="MobiDB-lite"/>
    </source>
</evidence>
<organism evidence="2 3">
    <name type="scientific">Rhodocollybia butyracea</name>
    <dbReference type="NCBI Taxonomy" id="206335"/>
    <lineage>
        <taxon>Eukaryota</taxon>
        <taxon>Fungi</taxon>
        <taxon>Dikarya</taxon>
        <taxon>Basidiomycota</taxon>
        <taxon>Agaricomycotina</taxon>
        <taxon>Agaricomycetes</taxon>
        <taxon>Agaricomycetidae</taxon>
        <taxon>Agaricales</taxon>
        <taxon>Marasmiineae</taxon>
        <taxon>Omphalotaceae</taxon>
        <taxon>Rhodocollybia</taxon>
    </lineage>
</organism>
<dbReference type="EMBL" id="JADNRY010000008">
    <property type="protein sequence ID" value="KAF9076006.1"/>
    <property type="molecule type" value="Genomic_DNA"/>
</dbReference>
<sequence length="448" mass="51442">MPRLLPRIIQKLQTSPPSKSFEPFSISKYRFRGKSLRKPSLPPVPSFHPSDHAQSILLTPGNPITSSRDYIQHKSLPPRVIIPKNASPRRNAHDHPRTMTAEERRWWASPYLRMLSTPLRRCWQTQQLLPSAFLIRLGIFQAPPLNPQVLFSPNAPPEAVLMPDGLEHPKFRSRKSGKAGYILCWKDALEFSRSTGTFRRLTHNLRLPLIEDQIRYTLRLRVLQELQLVADALRYRPKHLAHKTLVRRLTREEWKTFRTTGTMPIKNAMAIIVLPPLNRNPETKQRPQAADLSSLPDNSPAPQNFTRPPLPLCTLHPTLDEQPLPEDIPQSTSRVPLYNAVPLFPNPDQRATLLSLLKRICLLEQRQRAAHADFGISEKLPKDDSQRSSHAFVLMSNEDITLTADMAAVGLALWRLPMFEGMGWEGKTDWVKRYKYRSMHGNEKYEIA</sequence>
<name>A0A9P5UE97_9AGAR</name>
<proteinExistence type="predicted"/>
<keyword evidence="3" id="KW-1185">Reference proteome</keyword>
<dbReference type="AlphaFoldDB" id="A0A9P5UE97"/>
<evidence type="ECO:0000313" key="2">
    <source>
        <dbReference type="EMBL" id="KAF9076006.1"/>
    </source>
</evidence>